<name>A0A8J8XHB1_ORYSJ</name>
<dbReference type="HOGENOM" id="CLU_160957_0_0_1"/>
<reference evidence="1" key="2">
    <citation type="submission" date="2008-12" db="EMBL/GenBank/DDBJ databases">
        <title>Improved gene annotation of the rice (Oryza sativa) genomes.</title>
        <authorList>
            <person name="Wang J."/>
            <person name="Li R."/>
            <person name="Fan W."/>
            <person name="Huang Q."/>
            <person name="Zhang J."/>
            <person name="Zhou Y."/>
            <person name="Hu Y."/>
            <person name="Zi S."/>
            <person name="Li J."/>
            <person name="Ni P."/>
            <person name="Zheng H."/>
            <person name="Zhang Y."/>
            <person name="Zhao M."/>
            <person name="Hao Q."/>
            <person name="McDermott J."/>
            <person name="Samudrala R."/>
            <person name="Kristiansen K."/>
            <person name="Wong G.K.-S."/>
        </authorList>
    </citation>
    <scope>NUCLEOTIDE SEQUENCE</scope>
</reference>
<dbReference type="Proteomes" id="UP000007752">
    <property type="component" value="Chromosome 8"/>
</dbReference>
<dbReference type="EMBL" id="CM000145">
    <property type="protein sequence ID" value="EEE68159.1"/>
    <property type="molecule type" value="Genomic_DNA"/>
</dbReference>
<sequence length="120" mass="12473">MMGGTEVGWQTGRWGDDLDDGDTCGLGAIAIFSPRLDNMSVLLAIRPAREEGSSLRTKVHRGERSRVVVPSARAVVLKISGGAGGGKVGLPVLDGALAFPQATTASQFLSAGDFVHLNEP</sequence>
<gene>
    <name evidence="1" type="ORF">OsJ_26274</name>
</gene>
<dbReference type="Gramene" id="Os08t0184800-03">
    <property type="protein sequence ID" value="Os08t0184800-03"/>
    <property type="gene ID" value="Os08g0184800"/>
</dbReference>
<dbReference type="Gramene" id="Os08t0184800-02">
    <property type="protein sequence ID" value="Os08t0184800-02"/>
    <property type="gene ID" value="Os08g0184800"/>
</dbReference>
<accession>A0A8J8XHB1</accession>
<protein>
    <submittedName>
        <fullName evidence="1">Uncharacterized protein</fullName>
    </submittedName>
</protein>
<dbReference type="AlphaFoldDB" id="A0A8J8XHB1"/>
<proteinExistence type="predicted"/>
<organism evidence="1">
    <name type="scientific">Oryza sativa subsp. japonica</name>
    <name type="common">Rice</name>
    <dbReference type="NCBI Taxonomy" id="39947"/>
    <lineage>
        <taxon>Eukaryota</taxon>
        <taxon>Viridiplantae</taxon>
        <taxon>Streptophyta</taxon>
        <taxon>Embryophyta</taxon>
        <taxon>Tracheophyta</taxon>
        <taxon>Spermatophyta</taxon>
        <taxon>Magnoliopsida</taxon>
        <taxon>Liliopsida</taxon>
        <taxon>Poales</taxon>
        <taxon>Poaceae</taxon>
        <taxon>BOP clade</taxon>
        <taxon>Oryzoideae</taxon>
        <taxon>Oryzeae</taxon>
        <taxon>Oryzinae</taxon>
        <taxon>Oryza</taxon>
        <taxon>Oryza sativa</taxon>
    </lineage>
</organism>
<reference evidence="1" key="1">
    <citation type="journal article" date="2005" name="PLoS Biol.">
        <title>The genomes of Oryza sativa: a history of duplications.</title>
        <authorList>
            <person name="Yu J."/>
            <person name="Wang J."/>
            <person name="Lin W."/>
            <person name="Li S."/>
            <person name="Li H."/>
            <person name="Zhou J."/>
            <person name="Ni P."/>
            <person name="Dong W."/>
            <person name="Hu S."/>
            <person name="Zeng C."/>
            <person name="Zhang J."/>
            <person name="Zhang Y."/>
            <person name="Li R."/>
            <person name="Xu Z."/>
            <person name="Li S."/>
            <person name="Li X."/>
            <person name="Zheng H."/>
            <person name="Cong L."/>
            <person name="Lin L."/>
            <person name="Yin J."/>
            <person name="Geng J."/>
            <person name="Li G."/>
            <person name="Shi J."/>
            <person name="Liu J."/>
            <person name="Lv H."/>
            <person name="Li J."/>
            <person name="Wang J."/>
            <person name="Deng Y."/>
            <person name="Ran L."/>
            <person name="Shi X."/>
            <person name="Wang X."/>
            <person name="Wu Q."/>
            <person name="Li C."/>
            <person name="Ren X."/>
            <person name="Wang J."/>
            <person name="Wang X."/>
            <person name="Li D."/>
            <person name="Liu D."/>
            <person name="Zhang X."/>
            <person name="Ji Z."/>
            <person name="Zhao W."/>
            <person name="Sun Y."/>
            <person name="Zhang Z."/>
            <person name="Bao J."/>
            <person name="Han Y."/>
            <person name="Dong L."/>
            <person name="Ji J."/>
            <person name="Chen P."/>
            <person name="Wu S."/>
            <person name="Liu J."/>
            <person name="Xiao Y."/>
            <person name="Bu D."/>
            <person name="Tan J."/>
            <person name="Yang L."/>
            <person name="Ye C."/>
            <person name="Zhang J."/>
            <person name="Xu J."/>
            <person name="Zhou Y."/>
            <person name="Yu Y."/>
            <person name="Zhang B."/>
            <person name="Zhuang S."/>
            <person name="Wei H."/>
            <person name="Liu B."/>
            <person name="Lei M."/>
            <person name="Yu H."/>
            <person name="Li Y."/>
            <person name="Xu H."/>
            <person name="Wei S."/>
            <person name="He X."/>
            <person name="Fang L."/>
            <person name="Zhang Z."/>
            <person name="Zhang Y."/>
            <person name="Huang X."/>
            <person name="Su Z."/>
            <person name="Tong W."/>
            <person name="Li J."/>
            <person name="Tong Z."/>
            <person name="Li S."/>
            <person name="Ye J."/>
            <person name="Wang L."/>
            <person name="Fang L."/>
            <person name="Lei T."/>
            <person name="Chen C."/>
            <person name="Chen H."/>
            <person name="Xu Z."/>
            <person name="Li H."/>
            <person name="Huang H."/>
            <person name="Zhang F."/>
            <person name="Xu H."/>
            <person name="Li N."/>
            <person name="Zhao C."/>
            <person name="Li S."/>
            <person name="Dong L."/>
            <person name="Huang Y."/>
            <person name="Li L."/>
            <person name="Xi Y."/>
            <person name="Qi Q."/>
            <person name="Li W."/>
            <person name="Zhang B."/>
            <person name="Hu W."/>
            <person name="Zhang Y."/>
            <person name="Tian X."/>
            <person name="Jiao Y."/>
            <person name="Liang X."/>
            <person name="Jin J."/>
            <person name="Gao L."/>
            <person name="Zheng W."/>
            <person name="Hao B."/>
            <person name="Liu S."/>
            <person name="Wang W."/>
            <person name="Yuan L."/>
            <person name="Cao M."/>
            <person name="McDermott J."/>
            <person name="Samudrala R."/>
            <person name="Wang J."/>
            <person name="Wong G.K."/>
            <person name="Yang H."/>
        </authorList>
    </citation>
    <scope>NUCLEOTIDE SEQUENCE [LARGE SCALE GENOMIC DNA]</scope>
</reference>
<evidence type="ECO:0000313" key="1">
    <source>
        <dbReference type="EMBL" id="EEE68159.1"/>
    </source>
</evidence>